<evidence type="ECO:0000313" key="4">
    <source>
        <dbReference type="EMBL" id="KAF9583675.1"/>
    </source>
</evidence>
<dbReference type="Gene3D" id="1.10.238.10">
    <property type="entry name" value="EF-hand"/>
    <property type="match status" value="1"/>
</dbReference>
<accession>A0A9P6KGE2</accession>
<dbReference type="PROSITE" id="PS50222">
    <property type="entry name" value="EF_HAND_2"/>
    <property type="match status" value="2"/>
</dbReference>
<dbReference type="PANTHER" id="PTHR23050">
    <property type="entry name" value="CALCIUM BINDING PROTEIN"/>
    <property type="match status" value="1"/>
</dbReference>
<gene>
    <name evidence="4" type="primary">CALML5</name>
    <name evidence="4" type="ORF">BGW38_008879</name>
</gene>
<dbReference type="GO" id="GO:0005509">
    <property type="term" value="F:calcium ion binding"/>
    <property type="evidence" value="ECO:0007669"/>
    <property type="project" value="InterPro"/>
</dbReference>
<proteinExistence type="predicted"/>
<sequence>ENINTTEAQEVFDQYDRNKNGTINVTELRAAFKDLNQDVSEEDIEGVISDIDTDNDGELNFEEFITLISLLNNAS</sequence>
<dbReference type="SUPFAM" id="SSF47473">
    <property type="entry name" value="EF-hand"/>
    <property type="match status" value="1"/>
</dbReference>
<reference evidence="4" key="1">
    <citation type="journal article" date="2020" name="Fungal Divers.">
        <title>Resolving the Mortierellaceae phylogeny through synthesis of multi-gene phylogenetics and phylogenomics.</title>
        <authorList>
            <person name="Vandepol N."/>
            <person name="Liber J."/>
            <person name="Desiro A."/>
            <person name="Na H."/>
            <person name="Kennedy M."/>
            <person name="Barry K."/>
            <person name="Grigoriev I.V."/>
            <person name="Miller A.N."/>
            <person name="O'Donnell K."/>
            <person name="Stajich J.E."/>
            <person name="Bonito G."/>
        </authorList>
    </citation>
    <scope>NUCLEOTIDE SEQUENCE</scope>
    <source>
        <strain evidence="4">KOD1015</strain>
    </source>
</reference>
<name>A0A9P6KGE2_9FUNG</name>
<keyword evidence="2" id="KW-0106">Calcium</keyword>
<evidence type="ECO:0000256" key="2">
    <source>
        <dbReference type="ARBA" id="ARBA00022837"/>
    </source>
</evidence>
<organism evidence="4 5">
    <name type="scientific">Lunasporangiospora selenospora</name>
    <dbReference type="NCBI Taxonomy" id="979761"/>
    <lineage>
        <taxon>Eukaryota</taxon>
        <taxon>Fungi</taxon>
        <taxon>Fungi incertae sedis</taxon>
        <taxon>Mucoromycota</taxon>
        <taxon>Mortierellomycotina</taxon>
        <taxon>Mortierellomycetes</taxon>
        <taxon>Mortierellales</taxon>
        <taxon>Mortierellaceae</taxon>
        <taxon>Lunasporangiospora</taxon>
    </lineage>
</organism>
<keyword evidence="1" id="KW-0677">Repeat</keyword>
<dbReference type="OrthoDB" id="26525at2759"/>
<dbReference type="InterPro" id="IPR018247">
    <property type="entry name" value="EF_Hand_1_Ca_BS"/>
</dbReference>
<feature type="domain" description="EF-hand" evidence="3">
    <location>
        <begin position="39"/>
        <end position="74"/>
    </location>
</feature>
<dbReference type="SMART" id="SM00054">
    <property type="entry name" value="EFh"/>
    <property type="match status" value="2"/>
</dbReference>
<evidence type="ECO:0000313" key="5">
    <source>
        <dbReference type="Proteomes" id="UP000780801"/>
    </source>
</evidence>
<dbReference type="FunFam" id="1.10.238.10:FF:000003">
    <property type="entry name" value="Calmodulin A"/>
    <property type="match status" value="1"/>
</dbReference>
<dbReference type="Pfam" id="PF13499">
    <property type="entry name" value="EF-hand_7"/>
    <property type="match status" value="1"/>
</dbReference>
<evidence type="ECO:0000256" key="1">
    <source>
        <dbReference type="ARBA" id="ARBA00022737"/>
    </source>
</evidence>
<feature type="non-terminal residue" evidence="4">
    <location>
        <position position="1"/>
    </location>
</feature>
<dbReference type="PROSITE" id="PS00018">
    <property type="entry name" value="EF_HAND_1"/>
    <property type="match status" value="2"/>
</dbReference>
<dbReference type="EMBL" id="JAABOA010000628">
    <property type="protein sequence ID" value="KAF9583675.1"/>
    <property type="molecule type" value="Genomic_DNA"/>
</dbReference>
<dbReference type="AlphaFoldDB" id="A0A9P6KGE2"/>
<evidence type="ECO:0000259" key="3">
    <source>
        <dbReference type="PROSITE" id="PS50222"/>
    </source>
</evidence>
<dbReference type="Proteomes" id="UP000780801">
    <property type="component" value="Unassembled WGS sequence"/>
</dbReference>
<protein>
    <submittedName>
        <fullName evidence="4">Calmodulin-like protein 5</fullName>
    </submittedName>
</protein>
<feature type="domain" description="EF-hand" evidence="3">
    <location>
        <begin position="3"/>
        <end position="38"/>
    </location>
</feature>
<dbReference type="InterPro" id="IPR002048">
    <property type="entry name" value="EF_hand_dom"/>
</dbReference>
<keyword evidence="5" id="KW-1185">Reference proteome</keyword>
<dbReference type="CDD" id="cd00051">
    <property type="entry name" value="EFh"/>
    <property type="match status" value="1"/>
</dbReference>
<dbReference type="InterPro" id="IPR050145">
    <property type="entry name" value="Centrin_CML-like"/>
</dbReference>
<comment type="caution">
    <text evidence="4">The sequence shown here is derived from an EMBL/GenBank/DDBJ whole genome shotgun (WGS) entry which is preliminary data.</text>
</comment>
<dbReference type="InterPro" id="IPR011992">
    <property type="entry name" value="EF-hand-dom_pair"/>
</dbReference>